<keyword evidence="2" id="KW-1185">Reference proteome</keyword>
<organism evidence="1 2">
    <name type="scientific">Zancudomyces culisetae</name>
    <name type="common">Gut fungus</name>
    <name type="synonym">Smittium culisetae</name>
    <dbReference type="NCBI Taxonomy" id="1213189"/>
    <lineage>
        <taxon>Eukaryota</taxon>
        <taxon>Fungi</taxon>
        <taxon>Fungi incertae sedis</taxon>
        <taxon>Zoopagomycota</taxon>
        <taxon>Kickxellomycotina</taxon>
        <taxon>Harpellomycetes</taxon>
        <taxon>Harpellales</taxon>
        <taxon>Legeriomycetaceae</taxon>
        <taxon>Zancudomyces</taxon>
    </lineage>
</organism>
<protein>
    <submittedName>
        <fullName evidence="1">Uncharacterized protein</fullName>
    </submittedName>
</protein>
<dbReference type="AlphaFoldDB" id="A0A1R1PYE5"/>
<name>A0A1R1PYE5_ZANCU</name>
<comment type="caution">
    <text evidence="1">The sequence shown here is derived from an EMBL/GenBank/DDBJ whole genome shotgun (WGS) entry which is preliminary data.</text>
</comment>
<dbReference type="EMBL" id="LSSK01000026">
    <property type="protein sequence ID" value="OMH85968.1"/>
    <property type="molecule type" value="Genomic_DNA"/>
</dbReference>
<evidence type="ECO:0000313" key="1">
    <source>
        <dbReference type="EMBL" id="OMH85968.1"/>
    </source>
</evidence>
<sequence>MAEIEKLLEVIHKQQTSKAEEVKYVPFCRVDVVTPGSPADASNPTKIVVERYVKGEVCTLELEILSMILPNNTRYLG</sequence>
<accession>A0A1R1PYE5</accession>
<proteinExistence type="predicted"/>
<gene>
    <name evidence="1" type="ORF">AX774_g477</name>
</gene>
<dbReference type="Proteomes" id="UP000188320">
    <property type="component" value="Unassembled WGS sequence"/>
</dbReference>
<evidence type="ECO:0000313" key="2">
    <source>
        <dbReference type="Proteomes" id="UP000188320"/>
    </source>
</evidence>
<reference evidence="2" key="1">
    <citation type="submission" date="2017-01" db="EMBL/GenBank/DDBJ databases">
        <authorList>
            <person name="Wang Y."/>
            <person name="White M."/>
            <person name="Kvist S."/>
            <person name="Moncalvo J.-M."/>
        </authorList>
    </citation>
    <scope>NUCLEOTIDE SEQUENCE [LARGE SCALE GENOMIC DNA]</scope>
    <source>
        <strain evidence="2">COL-18-3</strain>
    </source>
</reference>